<reference evidence="1" key="1">
    <citation type="submission" date="2023-01" db="EMBL/GenBank/DDBJ databases">
        <title>Biogeochemical cycle of methane in antarctic sediments.</title>
        <authorList>
            <person name="Roldan D.M."/>
            <person name="Menes R.J."/>
        </authorList>
    </citation>
    <scope>NUCLEOTIDE SEQUENCE [LARGE SCALE GENOMIC DNA]</scope>
    <source>
        <strain evidence="1">K-2018 MAG008</strain>
    </source>
</reference>
<accession>A0AA43Q6B6</accession>
<evidence type="ECO:0000313" key="1">
    <source>
        <dbReference type="EMBL" id="MDI1231372.1"/>
    </source>
</evidence>
<protein>
    <recommendedName>
        <fullName evidence="3">XRE family transcriptional regulator</fullName>
    </recommendedName>
</protein>
<sequence>MQKYEMDISKPGADAIIRLINAGINATWLLTGEGPMLVADTLTAPNGHQGDLLEPLVVVDMQRLQLSIQTIEEALTKHRRSLQPAKKAEAIKLMYQMYEEEDKKRQQAGQNRASTILEDLVKSMT</sequence>
<dbReference type="AlphaFoldDB" id="A0AA43Q6B6"/>
<comment type="caution">
    <text evidence="1">The sequence shown here is derived from an EMBL/GenBank/DDBJ whole genome shotgun (WGS) entry which is preliminary data.</text>
</comment>
<evidence type="ECO:0000313" key="2">
    <source>
        <dbReference type="Proteomes" id="UP001160519"/>
    </source>
</evidence>
<dbReference type="Proteomes" id="UP001160519">
    <property type="component" value="Unassembled WGS sequence"/>
</dbReference>
<keyword evidence="2" id="KW-1185">Reference proteome</keyword>
<dbReference type="EMBL" id="JAQSDF010000027">
    <property type="protein sequence ID" value="MDI1231372.1"/>
    <property type="molecule type" value="Genomic_DNA"/>
</dbReference>
<gene>
    <name evidence="1" type="ORF">PSU93_09505</name>
</gene>
<organism evidence="1 2">
    <name type="scientific">Candidatus Methylobacter titanis</name>
    <dbReference type="NCBI Taxonomy" id="3053457"/>
    <lineage>
        <taxon>Bacteria</taxon>
        <taxon>Pseudomonadati</taxon>
        <taxon>Pseudomonadota</taxon>
        <taxon>Gammaproteobacteria</taxon>
        <taxon>Methylococcales</taxon>
        <taxon>Methylococcaceae</taxon>
        <taxon>Methylobacter</taxon>
    </lineage>
</organism>
<name>A0AA43Q6B6_9GAMM</name>
<evidence type="ECO:0008006" key="3">
    <source>
        <dbReference type="Google" id="ProtNLM"/>
    </source>
</evidence>
<proteinExistence type="predicted"/>